<gene>
    <name evidence="7" type="ORF">C8E83_3199</name>
</gene>
<dbReference type="Pfam" id="PF01451">
    <property type="entry name" value="LMWPc"/>
    <property type="match status" value="1"/>
</dbReference>
<reference evidence="7 8" key="1">
    <citation type="submission" date="2018-10" db="EMBL/GenBank/DDBJ databases">
        <title>Sequencing the genomes of 1000 actinobacteria strains.</title>
        <authorList>
            <person name="Klenk H.-P."/>
        </authorList>
    </citation>
    <scope>NUCLEOTIDE SEQUENCE [LARGE SCALE GENOMIC DNA]</scope>
    <source>
        <strain evidence="7 8">DSM 17894</strain>
    </source>
</reference>
<evidence type="ECO:0000256" key="3">
    <source>
        <dbReference type="ARBA" id="ARBA00022801"/>
    </source>
</evidence>
<evidence type="ECO:0000313" key="7">
    <source>
        <dbReference type="EMBL" id="RKR76035.1"/>
    </source>
</evidence>
<accession>A0A495ILN2</accession>
<protein>
    <recommendedName>
        <fullName evidence="2">protein-tyrosine-phosphatase</fullName>
        <ecNumber evidence="2">3.1.3.48</ecNumber>
    </recommendedName>
</protein>
<dbReference type="EMBL" id="RBKS01000001">
    <property type="protein sequence ID" value="RKR76035.1"/>
    <property type="molecule type" value="Genomic_DNA"/>
</dbReference>
<feature type="active site" evidence="5">
    <location>
        <position position="46"/>
    </location>
</feature>
<evidence type="ECO:0000256" key="1">
    <source>
        <dbReference type="ARBA" id="ARBA00011063"/>
    </source>
</evidence>
<dbReference type="InterPro" id="IPR017867">
    <property type="entry name" value="Tyr_phospatase_low_mol_wt"/>
</dbReference>
<comment type="caution">
    <text evidence="7">The sequence shown here is derived from an EMBL/GenBank/DDBJ whole genome shotgun (WGS) entry which is preliminary data.</text>
</comment>
<keyword evidence="4" id="KW-0904">Protein phosphatase</keyword>
<dbReference type="PRINTS" id="PR00719">
    <property type="entry name" value="LMWPTPASE"/>
</dbReference>
<evidence type="ECO:0000313" key="8">
    <source>
        <dbReference type="Proteomes" id="UP000280008"/>
    </source>
</evidence>
<organism evidence="7 8">
    <name type="scientific">Frondihabitans australicus</name>
    <dbReference type="NCBI Taxonomy" id="386892"/>
    <lineage>
        <taxon>Bacteria</taxon>
        <taxon>Bacillati</taxon>
        <taxon>Actinomycetota</taxon>
        <taxon>Actinomycetes</taxon>
        <taxon>Micrococcales</taxon>
        <taxon>Microbacteriaceae</taxon>
        <taxon>Frondihabitans</taxon>
    </lineage>
</organism>
<sequence length="205" mass="22367">MTFGGAADELDDDGFKASLGSTDAYGPHPQPPLFRIVFVCTGNICRSPMAEIVFRARVAEAGFASRVVVSSAGTGDWHVGEHADARTIRALSDRGYDGSRHRARQFEAADWADHDLVVVFDRGQERILKAWAPTETDRTKVQLLLSFDREAGGPSGRGRAGDGTDVPDPYYSDASMFEVVLDMVEHASTALFRQIEPALRQGSHQ</sequence>
<dbReference type="PANTHER" id="PTHR11717">
    <property type="entry name" value="LOW MOLECULAR WEIGHT PROTEIN TYROSINE PHOSPHATASE"/>
    <property type="match status" value="1"/>
</dbReference>
<dbReference type="EC" id="3.1.3.48" evidence="2"/>
<dbReference type="InterPro" id="IPR023485">
    <property type="entry name" value="Ptyr_pPase"/>
</dbReference>
<comment type="similarity">
    <text evidence="1">Belongs to the low molecular weight phosphotyrosine protein phosphatase family.</text>
</comment>
<evidence type="ECO:0000256" key="5">
    <source>
        <dbReference type="PIRSR" id="PIRSR617867-1"/>
    </source>
</evidence>
<dbReference type="SUPFAM" id="SSF52788">
    <property type="entry name" value="Phosphotyrosine protein phosphatases I"/>
    <property type="match status" value="1"/>
</dbReference>
<proteinExistence type="inferred from homology"/>
<evidence type="ECO:0000259" key="6">
    <source>
        <dbReference type="SMART" id="SM00226"/>
    </source>
</evidence>
<keyword evidence="8" id="KW-1185">Reference proteome</keyword>
<dbReference type="RefSeq" id="WP_121370927.1">
    <property type="nucleotide sequence ID" value="NZ_RBKS01000001.1"/>
</dbReference>
<evidence type="ECO:0000256" key="4">
    <source>
        <dbReference type="ARBA" id="ARBA00022912"/>
    </source>
</evidence>
<feature type="active site" description="Nucleophile" evidence="5">
    <location>
        <position position="40"/>
    </location>
</feature>
<dbReference type="SMART" id="SM00226">
    <property type="entry name" value="LMWPc"/>
    <property type="match status" value="1"/>
</dbReference>
<dbReference type="AlphaFoldDB" id="A0A495ILN2"/>
<dbReference type="PANTHER" id="PTHR11717:SF7">
    <property type="entry name" value="LOW MOLECULAR WEIGHT PHOSPHOTYROSINE PROTEIN PHOSPHATASE"/>
    <property type="match status" value="1"/>
</dbReference>
<feature type="active site" description="Proton donor" evidence="5">
    <location>
        <position position="168"/>
    </location>
</feature>
<dbReference type="Proteomes" id="UP000280008">
    <property type="component" value="Unassembled WGS sequence"/>
</dbReference>
<dbReference type="GO" id="GO:0004725">
    <property type="term" value="F:protein tyrosine phosphatase activity"/>
    <property type="evidence" value="ECO:0007669"/>
    <property type="project" value="UniProtKB-EC"/>
</dbReference>
<dbReference type="InterPro" id="IPR036196">
    <property type="entry name" value="Ptyr_pPase_sf"/>
</dbReference>
<keyword evidence="3" id="KW-0378">Hydrolase</keyword>
<dbReference type="OrthoDB" id="9784339at2"/>
<name>A0A495ILN2_9MICO</name>
<evidence type="ECO:0000256" key="2">
    <source>
        <dbReference type="ARBA" id="ARBA00013064"/>
    </source>
</evidence>
<dbReference type="CDD" id="cd16343">
    <property type="entry name" value="LMWPTP"/>
    <property type="match status" value="1"/>
</dbReference>
<dbReference type="InterPro" id="IPR050438">
    <property type="entry name" value="LMW_PTPase"/>
</dbReference>
<feature type="domain" description="Phosphotyrosine protein phosphatase I" evidence="6">
    <location>
        <begin position="34"/>
        <end position="194"/>
    </location>
</feature>
<dbReference type="Gene3D" id="3.40.50.2300">
    <property type="match status" value="1"/>
</dbReference>